<proteinExistence type="predicted"/>
<evidence type="ECO:0000313" key="2">
    <source>
        <dbReference type="Proteomes" id="UP000265520"/>
    </source>
</evidence>
<evidence type="ECO:0000313" key="1">
    <source>
        <dbReference type="EMBL" id="MCI48017.1"/>
    </source>
</evidence>
<protein>
    <submittedName>
        <fullName evidence="1">Uncharacterized protein</fullName>
    </submittedName>
</protein>
<reference evidence="1 2" key="1">
    <citation type="journal article" date="2018" name="Front. Plant Sci.">
        <title>Red Clover (Trifolium pratense) and Zigzag Clover (T. medium) - A Picture of Genomic Similarities and Differences.</title>
        <authorList>
            <person name="Dluhosova J."/>
            <person name="Istvanek J."/>
            <person name="Nedelnik J."/>
            <person name="Repkova J."/>
        </authorList>
    </citation>
    <scope>NUCLEOTIDE SEQUENCE [LARGE SCALE GENOMIC DNA]</scope>
    <source>
        <strain evidence="2">cv. 10/8</strain>
        <tissue evidence="1">Leaf</tissue>
    </source>
</reference>
<dbReference type="EMBL" id="LXQA010380408">
    <property type="protein sequence ID" value="MCI48017.1"/>
    <property type="molecule type" value="Genomic_DNA"/>
</dbReference>
<dbReference type="Proteomes" id="UP000265520">
    <property type="component" value="Unassembled WGS sequence"/>
</dbReference>
<name>A0A392SHV2_9FABA</name>
<keyword evidence="2" id="KW-1185">Reference proteome</keyword>
<feature type="non-terminal residue" evidence="1">
    <location>
        <position position="1"/>
    </location>
</feature>
<accession>A0A392SHV2</accession>
<sequence length="46" mass="5358">PTIWSVAETGRVVKKKRKQNKKKKLLLSSKNEGEVAMFFLLREVIE</sequence>
<organism evidence="1 2">
    <name type="scientific">Trifolium medium</name>
    <dbReference type="NCBI Taxonomy" id="97028"/>
    <lineage>
        <taxon>Eukaryota</taxon>
        <taxon>Viridiplantae</taxon>
        <taxon>Streptophyta</taxon>
        <taxon>Embryophyta</taxon>
        <taxon>Tracheophyta</taxon>
        <taxon>Spermatophyta</taxon>
        <taxon>Magnoliopsida</taxon>
        <taxon>eudicotyledons</taxon>
        <taxon>Gunneridae</taxon>
        <taxon>Pentapetalae</taxon>
        <taxon>rosids</taxon>
        <taxon>fabids</taxon>
        <taxon>Fabales</taxon>
        <taxon>Fabaceae</taxon>
        <taxon>Papilionoideae</taxon>
        <taxon>50 kb inversion clade</taxon>
        <taxon>NPAAA clade</taxon>
        <taxon>Hologalegina</taxon>
        <taxon>IRL clade</taxon>
        <taxon>Trifolieae</taxon>
        <taxon>Trifolium</taxon>
    </lineage>
</organism>
<dbReference type="AlphaFoldDB" id="A0A392SHV2"/>
<comment type="caution">
    <text evidence="1">The sequence shown here is derived from an EMBL/GenBank/DDBJ whole genome shotgun (WGS) entry which is preliminary data.</text>
</comment>